<dbReference type="Gene3D" id="3.30.365.10">
    <property type="entry name" value="Aldehyde oxidase/xanthine dehydrogenase, molybdopterin binding domain"/>
    <property type="match status" value="4"/>
</dbReference>
<keyword evidence="3" id="KW-0560">Oxidoreductase</keyword>
<evidence type="ECO:0000313" key="3">
    <source>
        <dbReference type="EMBL" id="APX24699.1"/>
    </source>
</evidence>
<dbReference type="InterPro" id="IPR037165">
    <property type="entry name" value="AldOxase/xan_DH_Mopterin-bd_sf"/>
</dbReference>
<dbReference type="GO" id="GO:0047121">
    <property type="term" value="F:isoquinoline 1-oxidoreductase activity"/>
    <property type="evidence" value="ECO:0007669"/>
    <property type="project" value="UniProtKB-EC"/>
</dbReference>
<dbReference type="PIRSF" id="PIRSF036389">
    <property type="entry name" value="IOR_B"/>
    <property type="match status" value="1"/>
</dbReference>
<dbReference type="PROSITE" id="PS51318">
    <property type="entry name" value="TAT"/>
    <property type="match status" value="1"/>
</dbReference>
<dbReference type="PANTHER" id="PTHR47495">
    <property type="entry name" value="ALDEHYDE DEHYDROGENASE"/>
    <property type="match status" value="1"/>
</dbReference>
<dbReference type="RefSeq" id="WP_076624493.1">
    <property type="nucleotide sequence ID" value="NZ_BMEW01000001.1"/>
</dbReference>
<evidence type="ECO:0000313" key="4">
    <source>
        <dbReference type="Proteomes" id="UP000186559"/>
    </source>
</evidence>
<dbReference type="InterPro" id="IPR008274">
    <property type="entry name" value="AldOxase/xan_DH_MoCoBD1"/>
</dbReference>
<dbReference type="InterPro" id="IPR012368">
    <property type="entry name" value="OxRdtase_Mopterin-bd_su_IorB"/>
</dbReference>
<protein>
    <submittedName>
        <fullName evidence="3">Isoquinoline 1-oxidoreductase, beta subunit</fullName>
        <ecNumber evidence="3">1.3.99.16</ecNumber>
    </submittedName>
</protein>
<dbReference type="SMART" id="SM01008">
    <property type="entry name" value="Ald_Xan_dh_C"/>
    <property type="match status" value="1"/>
</dbReference>
<evidence type="ECO:0000256" key="1">
    <source>
        <dbReference type="SAM" id="SignalP"/>
    </source>
</evidence>
<dbReference type="InterPro" id="IPR046867">
    <property type="entry name" value="AldOxase/xan_DH_MoCoBD2"/>
</dbReference>
<feature type="domain" description="Aldehyde oxidase/xanthine dehydrogenase a/b hammerhead" evidence="2">
    <location>
        <begin position="202"/>
        <end position="282"/>
    </location>
</feature>
<dbReference type="Pfam" id="PF20256">
    <property type="entry name" value="MoCoBD_2"/>
    <property type="match status" value="2"/>
</dbReference>
<dbReference type="Proteomes" id="UP000186559">
    <property type="component" value="Chromosome"/>
</dbReference>
<dbReference type="PANTHER" id="PTHR47495:SF2">
    <property type="entry name" value="ALDEHYDE DEHYDROGENASE"/>
    <property type="match status" value="1"/>
</dbReference>
<dbReference type="InterPro" id="IPR006311">
    <property type="entry name" value="TAT_signal"/>
</dbReference>
<dbReference type="EC" id="1.3.99.16" evidence="3"/>
<evidence type="ECO:0000259" key="2">
    <source>
        <dbReference type="SMART" id="SM01008"/>
    </source>
</evidence>
<gene>
    <name evidence="3" type="ORF">Ga0080559_TMP3903</name>
</gene>
<keyword evidence="1" id="KW-0732">Signal</keyword>
<dbReference type="SUPFAM" id="SSF56003">
    <property type="entry name" value="Molybdenum cofactor-binding domain"/>
    <property type="match status" value="2"/>
</dbReference>
<sequence precursor="true">MTVTLSRRRFLASATAGAFVIGAAPNGALAFGAPPKVAGFTPFIRIDSDNRITVIVKHFEMGQGTSTGLPALVAEELNADLGAIIVEFAPVDPAYNNLLMGAQLTGGSTAMANSYMQYRKAAAAARDVLLEAAAQEWGVAAQGLALDDGTIRGAGRSGEIGEFVEAAARLDLPQEPVLKDPSQFRLIGNASARRKDTPSKVNGSAKFGMDVQLADQIIAVMIRPPRLGARLTSFDASGAEAVRGFIGARPRDGGNGVVVLAEDTWAAFQARAAITTEWDFSGTDGRSQDAIRADMLNKVRTTPEFEARADKPRHEVAATIDGAANMVEGEYFFPSLAHAPMEPINCTVEPDGKGGVVLHDGCQFPTQAQALVAATLGLDPAKVAIKTYYAGGSFGRRANTDADYQVEAAEAFQLSGGDRPVKLVHSREDDITGGYYRPAFAHRVQVGLDAEGRIVGWDHQLAGQSIIKGTPFEEALAQGGVDALSVEGVRDTGYAVGDMFVGLTDEEPLSKVLWWRSVGHSHTAYAMETMMDKAARAVGADPVAFRLRHLAGDGADQKRLSGVLKAAAEASGWDTPAPEGRARGVAVHKSFNSYVAEVVEVSQANGAIRIEKVTCAVDCGVAVNPDIIRAQMESGIGYGLGHVMRDAITFADGAVEQRNFPDYEPLRVSDIGEIDVVIVPSEEAPTGVGEPAVPPSGPALANAIAALMPDASLSALPLEAHGIRFA</sequence>
<dbReference type="EMBL" id="CP014796">
    <property type="protein sequence ID" value="APX24699.1"/>
    <property type="molecule type" value="Genomic_DNA"/>
</dbReference>
<dbReference type="InterPro" id="IPR000674">
    <property type="entry name" value="Ald_Oxase/Xan_DH_a/b"/>
</dbReference>
<name>A0A1U7D988_9RHOB</name>
<dbReference type="Pfam" id="PF02738">
    <property type="entry name" value="MoCoBD_1"/>
    <property type="match status" value="1"/>
</dbReference>
<reference evidence="3 4" key="1">
    <citation type="submission" date="2016-03" db="EMBL/GenBank/DDBJ databases">
        <title>Deep-sea bacteria in the southern Pacific.</title>
        <authorList>
            <person name="Tang K."/>
        </authorList>
    </citation>
    <scope>NUCLEOTIDE SEQUENCE [LARGE SCALE GENOMIC DNA]</scope>
    <source>
        <strain evidence="3 4">JLT2016</strain>
    </source>
</reference>
<dbReference type="STRING" id="1229727.Ga0080559_TMP3903"/>
<keyword evidence="4" id="KW-1185">Reference proteome</keyword>
<dbReference type="AlphaFoldDB" id="A0A1U7D988"/>
<organism evidence="3 4">
    <name type="scientific">Salipiger profundus</name>
    <dbReference type="NCBI Taxonomy" id="1229727"/>
    <lineage>
        <taxon>Bacteria</taxon>
        <taxon>Pseudomonadati</taxon>
        <taxon>Pseudomonadota</taxon>
        <taxon>Alphaproteobacteria</taxon>
        <taxon>Rhodobacterales</taxon>
        <taxon>Roseobacteraceae</taxon>
        <taxon>Salipiger</taxon>
    </lineage>
</organism>
<dbReference type="InterPro" id="IPR052516">
    <property type="entry name" value="N-heterocyclic_Hydroxylase"/>
</dbReference>
<dbReference type="KEGG" id="tpro:Ga0080559_TMP3903"/>
<accession>A0A1U7D988</accession>
<feature type="chain" id="PRO_5010553543" evidence="1">
    <location>
        <begin position="31"/>
        <end position="726"/>
    </location>
</feature>
<feature type="signal peptide" evidence="1">
    <location>
        <begin position="1"/>
        <end position="30"/>
    </location>
</feature>
<proteinExistence type="predicted"/>
<dbReference type="Gene3D" id="3.90.1170.50">
    <property type="entry name" value="Aldehyde oxidase/xanthine dehydrogenase, a/b hammerhead"/>
    <property type="match status" value="1"/>
</dbReference>